<accession>A0AAV7DRI7</accession>
<reference evidence="2 3" key="1">
    <citation type="submission" date="2021-07" db="EMBL/GenBank/DDBJ databases">
        <title>The Aristolochia fimbriata genome: insights into angiosperm evolution, floral development and chemical biosynthesis.</title>
        <authorList>
            <person name="Jiao Y."/>
        </authorList>
    </citation>
    <scope>NUCLEOTIDE SEQUENCE [LARGE SCALE GENOMIC DNA]</scope>
    <source>
        <strain evidence="2">IBCAS-2021</strain>
        <tissue evidence="2">Leaf</tissue>
    </source>
</reference>
<name>A0AAV7DRI7_ARIFI</name>
<protein>
    <submittedName>
        <fullName evidence="2">Uncharacterized protein</fullName>
    </submittedName>
</protein>
<dbReference type="AlphaFoldDB" id="A0AAV7DRI7"/>
<evidence type="ECO:0000313" key="2">
    <source>
        <dbReference type="EMBL" id="KAG9438854.1"/>
    </source>
</evidence>
<gene>
    <name evidence="2" type="ORF">H6P81_021152</name>
</gene>
<comment type="caution">
    <text evidence="2">The sequence shown here is derived from an EMBL/GenBank/DDBJ whole genome shotgun (WGS) entry which is preliminary data.</text>
</comment>
<evidence type="ECO:0000313" key="3">
    <source>
        <dbReference type="Proteomes" id="UP000825729"/>
    </source>
</evidence>
<feature type="compositionally biased region" description="Low complexity" evidence="1">
    <location>
        <begin position="107"/>
        <end position="119"/>
    </location>
</feature>
<sequence length="125" mass="13640">MDMADASPVAQARFEKMEAQLESLSKAIEVMQRVWQTKPSPQRTPGCRAIAASFPFSSPIPFDLGDEAPVLQSSIPIPGIPLSMPLAPMFTHVQPFVAASKFAMTNRARPQAARPQQQPMRPPPS</sequence>
<keyword evidence="3" id="KW-1185">Reference proteome</keyword>
<dbReference type="EMBL" id="JAINDJ010000009">
    <property type="protein sequence ID" value="KAG9438854.1"/>
    <property type="molecule type" value="Genomic_DNA"/>
</dbReference>
<dbReference type="Proteomes" id="UP000825729">
    <property type="component" value="Unassembled WGS sequence"/>
</dbReference>
<evidence type="ECO:0000256" key="1">
    <source>
        <dbReference type="SAM" id="MobiDB-lite"/>
    </source>
</evidence>
<proteinExistence type="predicted"/>
<organism evidence="2 3">
    <name type="scientific">Aristolochia fimbriata</name>
    <name type="common">White veined hardy Dutchman's pipe vine</name>
    <dbReference type="NCBI Taxonomy" id="158543"/>
    <lineage>
        <taxon>Eukaryota</taxon>
        <taxon>Viridiplantae</taxon>
        <taxon>Streptophyta</taxon>
        <taxon>Embryophyta</taxon>
        <taxon>Tracheophyta</taxon>
        <taxon>Spermatophyta</taxon>
        <taxon>Magnoliopsida</taxon>
        <taxon>Magnoliidae</taxon>
        <taxon>Piperales</taxon>
        <taxon>Aristolochiaceae</taxon>
        <taxon>Aristolochia</taxon>
    </lineage>
</organism>
<feature type="region of interest" description="Disordered" evidence="1">
    <location>
        <begin position="105"/>
        <end position="125"/>
    </location>
</feature>